<dbReference type="GO" id="GO:0003899">
    <property type="term" value="F:DNA-directed RNA polymerase activity"/>
    <property type="evidence" value="ECO:0007669"/>
    <property type="project" value="UniProtKB-UniRule"/>
</dbReference>
<proteinExistence type="inferred from homology"/>
<dbReference type="InterPro" id="IPR036161">
    <property type="entry name" value="RPB6/omega-like_sf"/>
</dbReference>
<dbReference type="OrthoDB" id="9815459at2"/>
<evidence type="ECO:0000256" key="9">
    <source>
        <dbReference type="ARBA" id="ARBA00048552"/>
    </source>
</evidence>
<keyword evidence="7 10" id="KW-0804">Transcription</keyword>
<gene>
    <name evidence="10" type="primary">rpoZ</name>
    <name evidence="11" type="ORF">EDD78_10779</name>
</gene>
<evidence type="ECO:0000256" key="2">
    <source>
        <dbReference type="ARBA" id="ARBA00012418"/>
    </source>
</evidence>
<evidence type="ECO:0000313" key="11">
    <source>
        <dbReference type="EMBL" id="TCL42978.1"/>
    </source>
</evidence>
<dbReference type="SUPFAM" id="SSF63562">
    <property type="entry name" value="RPB6/omega subunit-like"/>
    <property type="match status" value="1"/>
</dbReference>
<evidence type="ECO:0000256" key="7">
    <source>
        <dbReference type="ARBA" id="ARBA00023163"/>
    </source>
</evidence>
<dbReference type="HAMAP" id="MF_00366">
    <property type="entry name" value="RNApol_bact_RpoZ"/>
    <property type="match status" value="1"/>
</dbReference>
<keyword evidence="6 10" id="KW-0548">Nucleotidyltransferase</keyword>
<dbReference type="GO" id="GO:0000428">
    <property type="term" value="C:DNA-directed RNA polymerase complex"/>
    <property type="evidence" value="ECO:0007669"/>
    <property type="project" value="UniProtKB-KW"/>
</dbReference>
<dbReference type="Pfam" id="PF01192">
    <property type="entry name" value="RNA_pol_Rpb6"/>
    <property type="match status" value="1"/>
</dbReference>
<evidence type="ECO:0000256" key="1">
    <source>
        <dbReference type="ARBA" id="ARBA00006711"/>
    </source>
</evidence>
<protein>
    <recommendedName>
        <fullName evidence="3 10">DNA-directed RNA polymerase subunit omega</fullName>
        <shortName evidence="10">RNAP omega subunit</shortName>
        <ecNumber evidence="2 10">2.7.7.6</ecNumber>
    </recommendedName>
    <alternativeName>
        <fullName evidence="10">RNA polymerase omega subunit</fullName>
    </alternativeName>
    <alternativeName>
        <fullName evidence="8 10">Transcriptase subunit omega</fullName>
    </alternativeName>
</protein>
<dbReference type="RefSeq" id="WP_079700030.1">
    <property type="nucleotide sequence ID" value="NZ_JADNAH010000002.1"/>
</dbReference>
<comment type="caution">
    <text evidence="11">The sequence shown here is derived from an EMBL/GenBank/DDBJ whole genome shotgun (WGS) entry which is preliminary data.</text>
</comment>
<keyword evidence="4 10" id="KW-0240">DNA-directed RNA polymerase</keyword>
<comment type="subunit">
    <text evidence="10">The RNAP catalytic core consists of 2 alpha, 1 beta, 1 beta' and 1 omega subunit. When a sigma factor is associated with the core the holoenzyme is formed, which can initiate transcription.</text>
</comment>
<dbReference type="SMART" id="SM01409">
    <property type="entry name" value="RNA_pol_Rpb6"/>
    <property type="match status" value="1"/>
</dbReference>
<comment type="similarity">
    <text evidence="1 10">Belongs to the RNA polymerase subunit omega family.</text>
</comment>
<organism evidence="11 12">
    <name type="scientific">Harryflintia acetispora</name>
    <dbReference type="NCBI Taxonomy" id="1849041"/>
    <lineage>
        <taxon>Bacteria</taxon>
        <taxon>Bacillati</taxon>
        <taxon>Bacillota</taxon>
        <taxon>Clostridia</taxon>
        <taxon>Eubacteriales</taxon>
        <taxon>Oscillospiraceae</taxon>
        <taxon>Harryflintia</taxon>
    </lineage>
</organism>
<dbReference type="InterPro" id="IPR006110">
    <property type="entry name" value="Pol_omega/Rpo6/RPB6"/>
</dbReference>
<accession>A0A9X8Y7X0</accession>
<evidence type="ECO:0000256" key="5">
    <source>
        <dbReference type="ARBA" id="ARBA00022679"/>
    </source>
</evidence>
<evidence type="ECO:0000256" key="3">
    <source>
        <dbReference type="ARBA" id="ARBA00013725"/>
    </source>
</evidence>
<reference evidence="11 12" key="1">
    <citation type="submission" date="2019-03" db="EMBL/GenBank/DDBJ databases">
        <title>Genomic Encyclopedia of Type Strains, Phase IV (KMG-IV): sequencing the most valuable type-strain genomes for metagenomic binning, comparative biology and taxonomic classification.</title>
        <authorList>
            <person name="Goeker M."/>
        </authorList>
    </citation>
    <scope>NUCLEOTIDE SEQUENCE [LARGE SCALE GENOMIC DNA]</scope>
    <source>
        <strain evidence="11 12">DSM 100433</strain>
    </source>
</reference>
<dbReference type="Proteomes" id="UP000294682">
    <property type="component" value="Unassembled WGS sequence"/>
</dbReference>
<evidence type="ECO:0000313" key="12">
    <source>
        <dbReference type="Proteomes" id="UP000294682"/>
    </source>
</evidence>
<name>A0A9X8Y7X0_9FIRM</name>
<evidence type="ECO:0000256" key="10">
    <source>
        <dbReference type="HAMAP-Rule" id="MF_00366"/>
    </source>
</evidence>
<evidence type="ECO:0000256" key="6">
    <source>
        <dbReference type="ARBA" id="ARBA00022695"/>
    </source>
</evidence>
<dbReference type="Gene3D" id="3.90.940.10">
    <property type="match status" value="1"/>
</dbReference>
<keyword evidence="5 10" id="KW-0808">Transferase</keyword>
<keyword evidence="12" id="KW-1185">Reference proteome</keyword>
<evidence type="ECO:0000256" key="8">
    <source>
        <dbReference type="ARBA" id="ARBA00029924"/>
    </source>
</evidence>
<dbReference type="GO" id="GO:0003677">
    <property type="term" value="F:DNA binding"/>
    <property type="evidence" value="ECO:0007669"/>
    <property type="project" value="UniProtKB-UniRule"/>
</dbReference>
<dbReference type="InterPro" id="IPR003716">
    <property type="entry name" value="DNA-dir_RNA_pol_omega"/>
</dbReference>
<dbReference type="AlphaFoldDB" id="A0A9X8Y7X0"/>
<sequence length="69" mass="7864">MLRPVMSQIKREDQSNYSFVFAVAKRAREIAEEIENDPDSSDYKPVDLAVNEFATGKVKMGRVVTIDEK</sequence>
<dbReference type="GO" id="GO:0006351">
    <property type="term" value="P:DNA-templated transcription"/>
    <property type="evidence" value="ECO:0007669"/>
    <property type="project" value="UniProtKB-UniRule"/>
</dbReference>
<comment type="catalytic activity">
    <reaction evidence="9 10">
        <text>RNA(n) + a ribonucleoside 5'-triphosphate = RNA(n+1) + diphosphate</text>
        <dbReference type="Rhea" id="RHEA:21248"/>
        <dbReference type="Rhea" id="RHEA-COMP:14527"/>
        <dbReference type="Rhea" id="RHEA-COMP:17342"/>
        <dbReference type="ChEBI" id="CHEBI:33019"/>
        <dbReference type="ChEBI" id="CHEBI:61557"/>
        <dbReference type="ChEBI" id="CHEBI:140395"/>
        <dbReference type="EC" id="2.7.7.6"/>
    </reaction>
</comment>
<dbReference type="EMBL" id="SLUK01000007">
    <property type="protein sequence ID" value="TCL42978.1"/>
    <property type="molecule type" value="Genomic_DNA"/>
</dbReference>
<evidence type="ECO:0000256" key="4">
    <source>
        <dbReference type="ARBA" id="ARBA00022478"/>
    </source>
</evidence>
<comment type="function">
    <text evidence="10">Promotes RNA polymerase assembly. Latches the N- and C-terminal regions of the beta' subunit thereby facilitating its interaction with the beta and alpha subunits.</text>
</comment>
<dbReference type="EC" id="2.7.7.6" evidence="2 10"/>